<dbReference type="Pfam" id="PF13426">
    <property type="entry name" value="PAS_9"/>
    <property type="match status" value="1"/>
</dbReference>
<dbReference type="PANTHER" id="PTHR32089">
    <property type="entry name" value="METHYL-ACCEPTING CHEMOTAXIS PROTEIN MCPB"/>
    <property type="match status" value="1"/>
</dbReference>
<evidence type="ECO:0000313" key="4">
    <source>
        <dbReference type="EMBL" id="RXI95513.1"/>
    </source>
</evidence>
<evidence type="ECO:0000256" key="1">
    <source>
        <dbReference type="ARBA" id="ARBA00023224"/>
    </source>
</evidence>
<keyword evidence="1 2" id="KW-0807">Transducer</keyword>
<dbReference type="SUPFAM" id="SSF55785">
    <property type="entry name" value="PYP-like sensor domain (PAS domain)"/>
    <property type="match status" value="1"/>
</dbReference>
<dbReference type="InterPro" id="IPR000014">
    <property type="entry name" value="PAS"/>
</dbReference>
<dbReference type="SUPFAM" id="SSF58104">
    <property type="entry name" value="Methyl-accepting chemotaxis protein (MCP) signaling domain"/>
    <property type="match status" value="1"/>
</dbReference>
<dbReference type="InterPro" id="IPR035965">
    <property type="entry name" value="PAS-like_dom_sf"/>
</dbReference>
<keyword evidence="5" id="KW-1185">Reference proteome</keyword>
<dbReference type="GO" id="GO:0007165">
    <property type="term" value="P:signal transduction"/>
    <property type="evidence" value="ECO:0007669"/>
    <property type="project" value="UniProtKB-KW"/>
</dbReference>
<reference evidence="4 5" key="1">
    <citation type="journal article" date="2019" name="Int. J. Syst. Evol. Microbiol.">
        <title>Anaerobacillus alkaliphilus sp. nov., a novel alkaliphilic and moderately halophilic bacterium.</title>
        <authorList>
            <person name="Borsodi A.K."/>
            <person name="Aszalos J.M."/>
            <person name="Bihari P."/>
            <person name="Nagy I."/>
            <person name="Schumann P."/>
            <person name="Sproer C."/>
            <person name="Kovacs A.L."/>
            <person name="Boka K."/>
            <person name="Dobosy P."/>
            <person name="Ovari M."/>
            <person name="Szili-Kovacs T."/>
            <person name="Toth E."/>
        </authorList>
    </citation>
    <scope>NUCLEOTIDE SEQUENCE [LARGE SCALE GENOMIC DNA]</scope>
    <source>
        <strain evidence="4 5">B16-10</strain>
    </source>
</reference>
<dbReference type="PANTHER" id="PTHR32089:SF112">
    <property type="entry name" value="LYSOZYME-LIKE PROTEIN-RELATED"/>
    <property type="match status" value="1"/>
</dbReference>
<sequence>MFKSIIPRKRKTDYNSKLIEKSHRIEQLIDRTSDIVIETNQMAGTVKSILSEQDEISKKQSASIKDLTKNIGEFAKDTEEITLKVTELSNVVLDASQKCEDVNHKTIEMVEISQQGKLSMKETSENVQAVIQSINSLTDTVSLAGNSALEIKTIIQVINNIASQTNLLALNASIEAARAGEHGKGFAVVAQEIRLLSESVTEATKTIEQLIGNVESIINQAVNQSQSNRESINLVQRSVGVTEQVFNNMLNSGIEFKDNINYVVKDMTEASIFAKEITDLTQTQLATAQEIYATTESVKEMTIDGNNNNKAVSNNVNELFINVNQIGRRTVLETGKNGEQGYFSYRHNLEGVFEYVTESVEKVLGYSTDEFMQNFETFLTDHTVNKKAVNYTESSLTGIQQPKYYTELYRKDGTKCFVEITEVPVFNENHEVIGVEGLVKEMKNFSI</sequence>
<gene>
    <name evidence="4" type="ORF">DS745_23970</name>
</gene>
<comment type="caution">
    <text evidence="4">The sequence shown here is derived from an EMBL/GenBank/DDBJ whole genome shotgun (WGS) entry which is preliminary data.</text>
</comment>
<dbReference type="AlphaFoldDB" id="A0A4Q0VML2"/>
<feature type="domain" description="Methyl-accepting transducer" evidence="3">
    <location>
        <begin position="49"/>
        <end position="299"/>
    </location>
</feature>
<dbReference type="Gene3D" id="3.30.450.20">
    <property type="entry name" value="PAS domain"/>
    <property type="match status" value="1"/>
</dbReference>
<dbReference type="OrthoDB" id="9807021at2"/>
<proteinExistence type="predicted"/>
<protein>
    <submittedName>
        <fullName evidence="4">PAS domain S-box protein</fullName>
    </submittedName>
</protein>
<dbReference type="Proteomes" id="UP000290649">
    <property type="component" value="Unassembled WGS sequence"/>
</dbReference>
<evidence type="ECO:0000313" key="5">
    <source>
        <dbReference type="Proteomes" id="UP000290649"/>
    </source>
</evidence>
<dbReference type="InterPro" id="IPR004089">
    <property type="entry name" value="MCPsignal_dom"/>
</dbReference>
<dbReference type="EMBL" id="QOUX01000050">
    <property type="protein sequence ID" value="RXI95513.1"/>
    <property type="molecule type" value="Genomic_DNA"/>
</dbReference>
<dbReference type="Pfam" id="PF00015">
    <property type="entry name" value="MCPsignal"/>
    <property type="match status" value="1"/>
</dbReference>
<evidence type="ECO:0000259" key="3">
    <source>
        <dbReference type="PROSITE" id="PS50111"/>
    </source>
</evidence>
<evidence type="ECO:0000256" key="2">
    <source>
        <dbReference type="PROSITE-ProRule" id="PRU00284"/>
    </source>
</evidence>
<dbReference type="NCBIfam" id="TIGR00229">
    <property type="entry name" value="sensory_box"/>
    <property type="match status" value="1"/>
</dbReference>
<dbReference type="Gene3D" id="1.10.287.950">
    <property type="entry name" value="Methyl-accepting chemotaxis protein"/>
    <property type="match status" value="1"/>
</dbReference>
<name>A0A4Q0VML2_9BACI</name>
<dbReference type="PROSITE" id="PS50111">
    <property type="entry name" value="CHEMOTAXIS_TRANSDUC_2"/>
    <property type="match status" value="1"/>
</dbReference>
<organism evidence="4 5">
    <name type="scientific">Anaerobacillus alkaliphilus</name>
    <dbReference type="NCBI Taxonomy" id="1548597"/>
    <lineage>
        <taxon>Bacteria</taxon>
        <taxon>Bacillati</taxon>
        <taxon>Bacillota</taxon>
        <taxon>Bacilli</taxon>
        <taxon>Bacillales</taxon>
        <taxon>Bacillaceae</taxon>
        <taxon>Anaerobacillus</taxon>
    </lineage>
</organism>
<dbReference type="RefSeq" id="WP_129080745.1">
    <property type="nucleotide sequence ID" value="NZ_QOUX01000050.1"/>
</dbReference>
<accession>A0A4Q0VML2</accession>
<dbReference type="SMART" id="SM00283">
    <property type="entry name" value="MA"/>
    <property type="match status" value="1"/>
</dbReference>
<dbReference type="GO" id="GO:0016020">
    <property type="term" value="C:membrane"/>
    <property type="evidence" value="ECO:0007669"/>
    <property type="project" value="InterPro"/>
</dbReference>